<feature type="transmembrane region" description="Helical" evidence="5">
    <location>
        <begin position="457"/>
        <end position="481"/>
    </location>
</feature>
<gene>
    <name evidence="9" type="primary">LOC110804926</name>
</gene>
<reference evidence="8" key="1">
    <citation type="journal article" date="2021" name="Nat. Commun.">
        <title>Genomic analyses provide insights into spinach domestication and the genetic basis of agronomic traits.</title>
        <authorList>
            <person name="Cai X."/>
            <person name="Sun X."/>
            <person name="Xu C."/>
            <person name="Sun H."/>
            <person name="Wang X."/>
            <person name="Ge C."/>
            <person name="Zhang Z."/>
            <person name="Wang Q."/>
            <person name="Fei Z."/>
            <person name="Jiao C."/>
            <person name="Wang Q."/>
        </authorList>
    </citation>
    <scope>NUCLEOTIDE SEQUENCE [LARGE SCALE GENOMIC DNA]</scope>
    <source>
        <strain evidence="8">cv. Varoflay</strain>
    </source>
</reference>
<dbReference type="CDD" id="cd17354">
    <property type="entry name" value="MFS_Mch1p_like"/>
    <property type="match status" value="1"/>
</dbReference>
<dbReference type="Pfam" id="PF23262">
    <property type="entry name" value="NFD4_C"/>
    <property type="match status" value="1"/>
</dbReference>
<feature type="transmembrane region" description="Helical" evidence="5">
    <location>
        <begin position="149"/>
        <end position="169"/>
    </location>
</feature>
<feature type="transmembrane region" description="Helical" evidence="5">
    <location>
        <begin position="242"/>
        <end position="259"/>
    </location>
</feature>
<evidence type="ECO:0000259" key="6">
    <source>
        <dbReference type="Pfam" id="PF06813"/>
    </source>
</evidence>
<feature type="transmembrane region" description="Helical" evidence="5">
    <location>
        <begin position="56"/>
        <end position="73"/>
    </location>
</feature>
<dbReference type="PANTHER" id="PTHR21576:SF22">
    <property type="entry name" value="F25A4.25 PROTEIN"/>
    <property type="match status" value="1"/>
</dbReference>
<evidence type="ECO:0000313" key="8">
    <source>
        <dbReference type="Proteomes" id="UP000813463"/>
    </source>
</evidence>
<feature type="domain" description="Nodulin-like" evidence="6">
    <location>
        <begin position="9"/>
        <end position="262"/>
    </location>
</feature>
<feature type="domain" description="NFD4 C-terminal" evidence="7">
    <location>
        <begin position="324"/>
        <end position="527"/>
    </location>
</feature>
<evidence type="ECO:0000256" key="5">
    <source>
        <dbReference type="SAM" id="Phobius"/>
    </source>
</evidence>
<evidence type="ECO:0000256" key="3">
    <source>
        <dbReference type="ARBA" id="ARBA00022989"/>
    </source>
</evidence>
<feature type="transmembrane region" description="Helical" evidence="5">
    <location>
        <begin position="399"/>
        <end position="418"/>
    </location>
</feature>
<feature type="transmembrane region" description="Helical" evidence="5">
    <location>
        <begin position="213"/>
        <end position="236"/>
    </location>
</feature>
<feature type="transmembrane region" description="Helical" evidence="5">
    <location>
        <begin position="368"/>
        <end position="387"/>
    </location>
</feature>
<dbReference type="RefSeq" id="XP_021866219.1">
    <property type="nucleotide sequence ID" value="XM_022010527.2"/>
</dbReference>
<reference evidence="9" key="2">
    <citation type="submission" date="2025-08" db="UniProtKB">
        <authorList>
            <consortium name="RefSeq"/>
        </authorList>
    </citation>
    <scope>IDENTIFICATION</scope>
    <source>
        <tissue evidence="9">Leaf</tissue>
    </source>
</reference>
<feature type="transmembrane region" description="Helical" evidence="5">
    <location>
        <begin position="493"/>
        <end position="521"/>
    </location>
</feature>
<keyword evidence="2 5" id="KW-0812">Transmembrane</keyword>
<dbReference type="Pfam" id="PF06813">
    <property type="entry name" value="Nodulin-like"/>
    <property type="match status" value="1"/>
</dbReference>
<dbReference type="SUPFAM" id="SSF103473">
    <property type="entry name" value="MFS general substrate transporter"/>
    <property type="match status" value="2"/>
</dbReference>
<dbReference type="Gene3D" id="1.20.1250.20">
    <property type="entry name" value="MFS general substrate transporter like domains"/>
    <property type="match status" value="1"/>
</dbReference>
<dbReference type="GeneID" id="110804926"/>
<proteinExistence type="predicted"/>
<comment type="subcellular location">
    <subcellularLocation>
        <location evidence="1">Membrane</location>
        <topology evidence="1">Multi-pass membrane protein</topology>
    </subcellularLocation>
</comment>
<dbReference type="InterPro" id="IPR010658">
    <property type="entry name" value="Nodulin-like"/>
</dbReference>
<feature type="transmembrane region" description="Helical" evidence="5">
    <location>
        <begin position="85"/>
        <end position="108"/>
    </location>
</feature>
<evidence type="ECO:0000259" key="7">
    <source>
        <dbReference type="Pfam" id="PF23262"/>
    </source>
</evidence>
<evidence type="ECO:0000313" key="9">
    <source>
        <dbReference type="RefSeq" id="XP_021866219.1"/>
    </source>
</evidence>
<dbReference type="InterPro" id="IPR056555">
    <property type="entry name" value="NFD4_C"/>
</dbReference>
<feature type="transmembrane region" description="Helical" evidence="5">
    <location>
        <begin position="181"/>
        <end position="201"/>
    </location>
</feature>
<feature type="transmembrane region" description="Helical" evidence="5">
    <location>
        <begin position="424"/>
        <end position="445"/>
    </location>
</feature>
<sequence length="539" mass="58884">METSNMNNRWISTASSIWIQSTTGGSYAFSIYSPALKSSQSYDQSTLDTISVFKDIGANAGILSGLLYAAVLGRRLGCCFGGPWVVHLVGAVQCFVGYFFMWLAVVGIIAPPPVAVMCVFMFLAAHAQTFFNTANVVTGVENFRDYKGTIVGIMKGFLGLSGAILIQVYQAFFKESPSTFILLLAFLPTLVSFSLMFLVRICPGSTGDEKKYLNGFSIVALVLAAYLMFIIIVENIFVLPKWAHLVTLVGLVILLSSPLKVSAEAVSKENNDVQPSDWDTLLYGTDPNEPEKFLGEKDGGGYDELPGTSHNVTPRTENMNLWEAMKSLNFWLLFIAMSCGMGSGLATINNMSQIGQSLGYDTVKINTLVSLWSIWNFLGRFGGGYISDILLRQKGWARPLLMAITLATMTIGHIIIGSGFFGNLYIGTILVGICYGAQWGLMPTITSEIFGILHMGTIFNTIAIASPVGTYILSVLVIGHIYDKEAGEGQSCYGVHCFMVSFIILAFVSFLGFLVALTLFFRTRVFYQSVVLKNLRHSL</sequence>
<keyword evidence="3 5" id="KW-1133">Transmembrane helix</keyword>
<dbReference type="KEGG" id="soe:110804926"/>
<feature type="transmembrane region" description="Helical" evidence="5">
    <location>
        <begin position="114"/>
        <end position="137"/>
    </location>
</feature>
<keyword evidence="4 5" id="KW-0472">Membrane</keyword>
<dbReference type="Proteomes" id="UP000813463">
    <property type="component" value="Chromosome 5"/>
</dbReference>
<feature type="transmembrane region" description="Helical" evidence="5">
    <location>
        <begin position="328"/>
        <end position="348"/>
    </location>
</feature>
<name>A0A9R0JE14_SPIOL</name>
<evidence type="ECO:0000256" key="1">
    <source>
        <dbReference type="ARBA" id="ARBA00004141"/>
    </source>
</evidence>
<organism evidence="8 9">
    <name type="scientific">Spinacia oleracea</name>
    <name type="common">Spinach</name>
    <dbReference type="NCBI Taxonomy" id="3562"/>
    <lineage>
        <taxon>Eukaryota</taxon>
        <taxon>Viridiplantae</taxon>
        <taxon>Streptophyta</taxon>
        <taxon>Embryophyta</taxon>
        <taxon>Tracheophyta</taxon>
        <taxon>Spermatophyta</taxon>
        <taxon>Magnoliopsida</taxon>
        <taxon>eudicotyledons</taxon>
        <taxon>Gunneridae</taxon>
        <taxon>Pentapetalae</taxon>
        <taxon>Caryophyllales</taxon>
        <taxon>Chenopodiaceae</taxon>
        <taxon>Chenopodioideae</taxon>
        <taxon>Anserineae</taxon>
        <taxon>Spinacia</taxon>
    </lineage>
</organism>
<evidence type="ECO:0000256" key="4">
    <source>
        <dbReference type="ARBA" id="ARBA00023136"/>
    </source>
</evidence>
<dbReference type="GO" id="GO:0016020">
    <property type="term" value="C:membrane"/>
    <property type="evidence" value="ECO:0000318"/>
    <property type="project" value="GO_Central"/>
</dbReference>
<protein>
    <submittedName>
        <fullName evidence="9">Protein NUCLEAR FUSION DEFECTIVE 4</fullName>
    </submittedName>
</protein>
<evidence type="ECO:0000256" key="2">
    <source>
        <dbReference type="ARBA" id="ARBA00022692"/>
    </source>
</evidence>
<dbReference type="PANTHER" id="PTHR21576">
    <property type="entry name" value="UNCHARACTERIZED NODULIN-LIKE PROTEIN"/>
    <property type="match status" value="1"/>
</dbReference>
<dbReference type="InterPro" id="IPR036259">
    <property type="entry name" value="MFS_trans_sf"/>
</dbReference>
<dbReference type="OrthoDB" id="410267at2759"/>
<dbReference type="AlphaFoldDB" id="A0A9R0JE14"/>
<accession>A0A9R0JE14</accession>
<keyword evidence="8" id="KW-1185">Reference proteome</keyword>